<reference evidence="2" key="1">
    <citation type="submission" date="2025-08" db="UniProtKB">
        <authorList>
            <consortium name="Ensembl"/>
        </authorList>
    </citation>
    <scope>IDENTIFICATION</scope>
</reference>
<dbReference type="AlphaFoldDB" id="A0A8D2BBR6"/>
<proteinExistence type="predicted"/>
<organism evidence="2 3">
    <name type="scientific">Sciurus vulgaris</name>
    <name type="common">Eurasian red squirrel</name>
    <dbReference type="NCBI Taxonomy" id="55149"/>
    <lineage>
        <taxon>Eukaryota</taxon>
        <taxon>Metazoa</taxon>
        <taxon>Chordata</taxon>
        <taxon>Craniata</taxon>
        <taxon>Vertebrata</taxon>
        <taxon>Euteleostomi</taxon>
        <taxon>Mammalia</taxon>
        <taxon>Eutheria</taxon>
        <taxon>Euarchontoglires</taxon>
        <taxon>Glires</taxon>
        <taxon>Rodentia</taxon>
        <taxon>Sciuromorpha</taxon>
        <taxon>Sciuridae</taxon>
        <taxon>Sciurinae</taxon>
        <taxon>Sciurini</taxon>
        <taxon>Sciurus</taxon>
    </lineage>
</organism>
<name>A0A8D2BBR6_SCIVU</name>
<dbReference type="Proteomes" id="UP000694564">
    <property type="component" value="Chromosome 2"/>
</dbReference>
<sequence length="181" mass="19375">MGGHGGSGSGSGCGRRRSHVKEADGAAPRGRWTSCRMHGGAFPHKHSPQGLQGARAEERRPDSTDGWNICLRTQTKWRWSRQWHTELAKDGGQIKWGWLSRSGPGTKATVKGWRLWLSHSQVPGVVTSSGTPIGRGNLRALTLEASLGQVWPPVPWSCVLGTATSSSAFVWKNGMGGAALG</sequence>
<dbReference type="GeneTree" id="ENSGT00390000018737"/>
<keyword evidence="3" id="KW-1185">Reference proteome</keyword>
<reference evidence="2" key="2">
    <citation type="submission" date="2025-09" db="UniProtKB">
        <authorList>
            <consortium name="Ensembl"/>
        </authorList>
    </citation>
    <scope>IDENTIFICATION</scope>
</reference>
<evidence type="ECO:0000256" key="1">
    <source>
        <dbReference type="SAM" id="MobiDB-lite"/>
    </source>
</evidence>
<protein>
    <submittedName>
        <fullName evidence="2">Uncharacterized protein</fullName>
    </submittedName>
</protein>
<dbReference type="Ensembl" id="ENSSVLT00005011302.1">
    <property type="protein sequence ID" value="ENSSVLP00005010212.1"/>
    <property type="gene ID" value="ENSSVLG00005008153.1"/>
</dbReference>
<evidence type="ECO:0000313" key="2">
    <source>
        <dbReference type="Ensembl" id="ENSSVLP00005010212.1"/>
    </source>
</evidence>
<dbReference type="OrthoDB" id="10490015at2759"/>
<feature type="compositionally biased region" description="Gly residues" evidence="1">
    <location>
        <begin position="1"/>
        <end position="13"/>
    </location>
</feature>
<feature type="region of interest" description="Disordered" evidence="1">
    <location>
        <begin position="1"/>
        <end position="65"/>
    </location>
</feature>
<evidence type="ECO:0000313" key="3">
    <source>
        <dbReference type="Proteomes" id="UP000694564"/>
    </source>
</evidence>
<accession>A0A8D2BBR6</accession>